<dbReference type="AlphaFoldDB" id="A0A2S3WBP4"/>
<accession>A0A2S3WBP4</accession>
<evidence type="ECO:0008006" key="3">
    <source>
        <dbReference type="Google" id="ProtNLM"/>
    </source>
</evidence>
<reference evidence="1 2" key="2">
    <citation type="submission" date="2018-03" db="EMBL/GenBank/DDBJ databases">
        <title>Draft genome of Pseudomonas putida strain KT-27.</title>
        <authorList>
            <person name="Yoshizawa S."/>
            <person name="Khan N.H."/>
            <person name="Nishimura M."/>
            <person name="Chiura H.X."/>
            <person name="Ogura Y."/>
            <person name="Hayashi T."/>
            <person name="Kogure K."/>
        </authorList>
    </citation>
    <scope>NUCLEOTIDE SEQUENCE [LARGE SCALE GENOMIC DNA]</scope>
    <source>
        <strain evidence="1 2">KT-27</strain>
    </source>
</reference>
<gene>
    <name evidence="1" type="ORF">BGP80_10410</name>
</gene>
<dbReference type="RefSeq" id="WP_103436547.1">
    <property type="nucleotide sequence ID" value="NZ_MIND01000018.1"/>
</dbReference>
<protein>
    <recommendedName>
        <fullName evidence="3">N-acetyltransferase</fullName>
    </recommendedName>
</protein>
<dbReference type="EMBL" id="MIND01000018">
    <property type="protein sequence ID" value="POF88353.1"/>
    <property type="molecule type" value="Genomic_DNA"/>
</dbReference>
<evidence type="ECO:0000313" key="2">
    <source>
        <dbReference type="Proteomes" id="UP000237194"/>
    </source>
</evidence>
<comment type="caution">
    <text evidence="1">The sequence shown here is derived from an EMBL/GenBank/DDBJ whole genome shotgun (WGS) entry which is preliminary data.</text>
</comment>
<sequence>MLNFFKKKKAKVASSSFDTRPAPVSVSVSNPLHALNKMTGAELAEEGLRQIAVAIKNNAIKIEPGRVYPDVYAHGDKPEGVARFTYVMFSPTVQNEVMARCTIIFDSVREGVTTWQVDWAVAQNYRNNNWGKTIAVKALTEFCNGMQGKLSGGFAIEAVVEEGNEASIKIADELIGNEEIIFNKDTGKNVHTFLRHFEL</sequence>
<proteinExistence type="predicted"/>
<reference evidence="1 2" key="1">
    <citation type="submission" date="2016-08" db="EMBL/GenBank/DDBJ databases">
        <authorList>
            <person name="Seilhamer J.J."/>
        </authorList>
    </citation>
    <scope>NUCLEOTIDE SEQUENCE [LARGE SCALE GENOMIC DNA]</scope>
    <source>
        <strain evidence="1 2">KT-27</strain>
    </source>
</reference>
<evidence type="ECO:0000313" key="1">
    <source>
        <dbReference type="EMBL" id="POF88353.1"/>
    </source>
</evidence>
<name>A0A2S3WBP4_PSEPU</name>
<organism evidence="1 2">
    <name type="scientific">Pseudomonas putida</name>
    <name type="common">Arthrobacter siderocapsulatus</name>
    <dbReference type="NCBI Taxonomy" id="303"/>
    <lineage>
        <taxon>Bacteria</taxon>
        <taxon>Pseudomonadati</taxon>
        <taxon>Pseudomonadota</taxon>
        <taxon>Gammaproteobacteria</taxon>
        <taxon>Pseudomonadales</taxon>
        <taxon>Pseudomonadaceae</taxon>
        <taxon>Pseudomonas</taxon>
    </lineage>
</organism>
<dbReference type="Proteomes" id="UP000237194">
    <property type="component" value="Unassembled WGS sequence"/>
</dbReference>